<dbReference type="eggNOG" id="COG0760">
    <property type="taxonomic scope" value="Bacteria"/>
</dbReference>
<sequence length="328" mass="37797">MKKFSILAILLLFFTTGCSFFEKEKNAENIDAKKDNRTAYVVINGKTLYTDDFFKFAGVVLKEMNESDFKNQEVKNYLVKNFIEHNLLLQEAQRRNIKVDEKKISAVTESFLSEAGTQDLKVYSGSYDTDAKALSEILREKFMVETLISDMINSNIDIKEDEIKKEYIDNYSQKEPSKKAHIFQIFTTDKQVAEKAMAELTRGLAFNEVAVRYSEGPEKEDGGDLGFIIDTDYPEIFGEAFKLKPGKISDIVKSEYGYHIFLVKEYSRSKKIDYDDVKTQIHFSLYNKEQDKKIEELINELYKNADIKYLTDINLNDASLSVKSGSNR</sequence>
<dbReference type="InterPro" id="IPR000297">
    <property type="entry name" value="PPIase_PpiC"/>
</dbReference>
<protein>
    <submittedName>
        <fullName evidence="1">Foldase protein PrsA</fullName>
        <ecNumber evidence="1">5.2.1.8</ecNumber>
    </submittedName>
</protein>
<dbReference type="Gene3D" id="3.10.50.40">
    <property type="match status" value="1"/>
</dbReference>
<dbReference type="PANTHER" id="PTHR47245:SF2">
    <property type="entry name" value="PEPTIDYL-PROLYL CIS-TRANS ISOMERASE HP_0175-RELATED"/>
    <property type="match status" value="1"/>
</dbReference>
<dbReference type="InterPro" id="IPR046357">
    <property type="entry name" value="PPIase_dom_sf"/>
</dbReference>
<keyword evidence="1" id="KW-0413">Isomerase</keyword>
<keyword evidence="2" id="KW-1185">Reference proteome</keyword>
<dbReference type="EMBL" id="CP097562">
    <property type="protein sequence ID" value="USF24232.1"/>
    <property type="molecule type" value="Genomic_DNA"/>
</dbReference>
<dbReference type="Pfam" id="PF00639">
    <property type="entry name" value="Rotamase"/>
    <property type="match status" value="1"/>
</dbReference>
<reference evidence="1" key="1">
    <citation type="journal article" date="2014" name="Genome Announc.">
        <title>Draft genome sequences of the altered schaedler flora, a defined bacterial community from gnotobiotic mice.</title>
        <authorList>
            <person name="Wannemuehler M.J."/>
            <person name="Overstreet A.M."/>
            <person name="Ward D.V."/>
            <person name="Phillips G.J."/>
        </authorList>
    </citation>
    <scope>NUCLEOTIDE SEQUENCE</scope>
    <source>
        <strain evidence="1">ASF457</strain>
    </source>
</reference>
<name>V2QDG9_9BACT</name>
<proteinExistence type="predicted"/>
<dbReference type="Gene3D" id="1.10.4030.10">
    <property type="entry name" value="Porin chaperone SurA, peptide-binding domain"/>
    <property type="match status" value="1"/>
</dbReference>
<organism evidence="1 2">
    <name type="scientific">Mucispirillum schaedleri ASF457</name>
    <dbReference type="NCBI Taxonomy" id="1379858"/>
    <lineage>
        <taxon>Bacteria</taxon>
        <taxon>Pseudomonadati</taxon>
        <taxon>Deferribacterota</taxon>
        <taxon>Deferribacteres</taxon>
        <taxon>Deferribacterales</taxon>
        <taxon>Mucispirillaceae</taxon>
        <taxon>Mucispirillum</taxon>
    </lineage>
</organism>
<dbReference type="RefSeq" id="WP_023275600.1">
    <property type="nucleotide sequence ID" value="NZ_CP097562.1"/>
</dbReference>
<dbReference type="PROSITE" id="PS51257">
    <property type="entry name" value="PROKAR_LIPOPROTEIN"/>
    <property type="match status" value="1"/>
</dbReference>
<reference evidence="1" key="2">
    <citation type="submission" date="2022-05" db="EMBL/GenBank/DDBJ databases">
        <authorList>
            <person name="Proctor A.L."/>
            <person name="Phillips G.J."/>
            <person name="Wannemuehler M.J."/>
        </authorList>
    </citation>
    <scope>NUCLEOTIDE SEQUENCE</scope>
    <source>
        <strain evidence="1">ASF457</strain>
    </source>
</reference>
<evidence type="ECO:0000313" key="2">
    <source>
        <dbReference type="Proteomes" id="UP000017429"/>
    </source>
</evidence>
<dbReference type="InterPro" id="IPR027304">
    <property type="entry name" value="Trigger_fact/SurA_dom_sf"/>
</dbReference>
<dbReference type="SUPFAM" id="SSF54534">
    <property type="entry name" value="FKBP-like"/>
    <property type="match status" value="1"/>
</dbReference>
<accession>V2QDG9</accession>
<dbReference type="OrthoDB" id="250991at2"/>
<dbReference type="PROSITE" id="PS50198">
    <property type="entry name" value="PPIC_PPIASE_2"/>
    <property type="match status" value="1"/>
</dbReference>
<dbReference type="GO" id="GO:0003755">
    <property type="term" value="F:peptidyl-prolyl cis-trans isomerase activity"/>
    <property type="evidence" value="ECO:0007669"/>
    <property type="project" value="UniProtKB-EC"/>
</dbReference>
<dbReference type="EC" id="5.2.1.8" evidence="1"/>
<dbReference type="SUPFAM" id="SSF109998">
    <property type="entry name" value="Triger factor/SurA peptide-binding domain-like"/>
    <property type="match status" value="1"/>
</dbReference>
<reference evidence="1" key="3">
    <citation type="submission" date="2022-06" db="EMBL/GenBank/DDBJ databases">
        <title>Resources to Facilitate Use of the Altered Schaedler Flora (ASF) Mouse Model to Study Microbiome Function.</title>
        <authorList>
            <person name="Proctor A."/>
            <person name="Parvinroo S."/>
            <person name="Richie T."/>
            <person name="Jia X."/>
            <person name="Lee S.T.M."/>
            <person name="Karp P.D."/>
            <person name="Paley S."/>
            <person name="Kostic A.D."/>
            <person name="Pierre J.F."/>
            <person name="Wannemuehler M.J."/>
            <person name="Phillips G.J."/>
        </authorList>
    </citation>
    <scope>NUCLEOTIDE SEQUENCE</scope>
    <source>
        <strain evidence="1">ASF457</strain>
    </source>
</reference>
<gene>
    <name evidence="1" type="primary">prsA</name>
    <name evidence="1" type="ORF">N508_001315</name>
</gene>
<dbReference type="InterPro" id="IPR050245">
    <property type="entry name" value="PrsA_foldase"/>
</dbReference>
<evidence type="ECO:0000313" key="1">
    <source>
        <dbReference type="EMBL" id="USF24232.1"/>
    </source>
</evidence>
<dbReference type="PANTHER" id="PTHR47245">
    <property type="entry name" value="PEPTIDYLPROLYL ISOMERASE"/>
    <property type="match status" value="1"/>
</dbReference>
<dbReference type="AlphaFoldDB" id="V2QDG9"/>
<dbReference type="Proteomes" id="UP000017429">
    <property type="component" value="Chromosome"/>
</dbReference>
<dbReference type="KEGG" id="msch:N508_001315"/>